<proteinExistence type="inferred from homology"/>
<dbReference type="EMBL" id="ABOX02000003">
    <property type="protein sequence ID" value="EEF62785.1"/>
    <property type="molecule type" value="Genomic_DNA"/>
</dbReference>
<dbReference type="GO" id="GO:0016491">
    <property type="term" value="F:oxidoreductase activity"/>
    <property type="evidence" value="ECO:0007669"/>
    <property type="project" value="UniProtKB-KW"/>
</dbReference>
<evidence type="ECO:0000313" key="3">
    <source>
        <dbReference type="EMBL" id="EEF62785.1"/>
    </source>
</evidence>
<sequence length="255" mass="26631" precursor="true">MIDLTGKVVLITGAGSGIGAAMAEAFAVAGATLLIADINVPAGEQIVTTLNSSGGTASFIPLDVANEEVCNQVSKKVLETHGQLDVLINNAGVGSVGTILQTTGVELDRLYSVNVRGVFNLTKAFLPSMLDRKYGVIINMASIGGIVGIRDRLAYCTTKFAVVGMTKSMAMDHSHQGIRINCICPGRVETPFVKARIAEYPNPEKAYQEMSSTQLTGKMLRPDEVASAAVYLASDSAASVTGTAFIIDGGWSAGK</sequence>
<comment type="caution">
    <text evidence="3">The sequence shown here is derived from an EMBL/GenBank/DDBJ whole genome shotgun (WGS) entry which is preliminary data.</text>
</comment>
<name>B9XBA0_PEDPL</name>
<reference evidence="3 4" key="1">
    <citation type="journal article" date="2011" name="J. Bacteriol.">
        <title>Genome sequence of 'Pedosphaera parvula' Ellin514, an aerobic Verrucomicrobial isolate from pasture soil.</title>
        <authorList>
            <person name="Kant R."/>
            <person name="van Passel M.W."/>
            <person name="Sangwan P."/>
            <person name="Palva A."/>
            <person name="Lucas S."/>
            <person name="Copeland A."/>
            <person name="Lapidus A."/>
            <person name="Glavina Del Rio T."/>
            <person name="Dalin E."/>
            <person name="Tice H."/>
            <person name="Bruce D."/>
            <person name="Goodwin L."/>
            <person name="Pitluck S."/>
            <person name="Chertkov O."/>
            <person name="Larimer F.W."/>
            <person name="Land M.L."/>
            <person name="Hauser L."/>
            <person name="Brettin T.S."/>
            <person name="Detter J.C."/>
            <person name="Han S."/>
            <person name="de Vos W.M."/>
            <person name="Janssen P.H."/>
            <person name="Smidt H."/>
        </authorList>
    </citation>
    <scope>NUCLEOTIDE SEQUENCE [LARGE SCALE GENOMIC DNA]</scope>
    <source>
        <strain evidence="3 4">Ellin514</strain>
    </source>
</reference>
<dbReference type="PANTHER" id="PTHR43477">
    <property type="entry name" value="DIHYDROANTICAPSIN 7-DEHYDROGENASE"/>
    <property type="match status" value="1"/>
</dbReference>
<dbReference type="Proteomes" id="UP000003688">
    <property type="component" value="Unassembled WGS sequence"/>
</dbReference>
<dbReference type="STRING" id="320771.Cflav_PD5420"/>
<dbReference type="Pfam" id="PF13561">
    <property type="entry name" value="adh_short_C2"/>
    <property type="match status" value="1"/>
</dbReference>
<dbReference type="InterPro" id="IPR036291">
    <property type="entry name" value="NAD(P)-bd_dom_sf"/>
</dbReference>
<organism evidence="3 4">
    <name type="scientific">Pedosphaera parvula (strain Ellin514)</name>
    <dbReference type="NCBI Taxonomy" id="320771"/>
    <lineage>
        <taxon>Bacteria</taxon>
        <taxon>Pseudomonadati</taxon>
        <taxon>Verrucomicrobiota</taxon>
        <taxon>Pedosphaerae</taxon>
        <taxon>Pedosphaerales</taxon>
        <taxon>Pedosphaeraceae</taxon>
        <taxon>Pedosphaera</taxon>
    </lineage>
</organism>
<dbReference type="InterPro" id="IPR002347">
    <property type="entry name" value="SDR_fam"/>
</dbReference>
<evidence type="ECO:0000256" key="2">
    <source>
        <dbReference type="ARBA" id="ARBA00023002"/>
    </source>
</evidence>
<dbReference type="InterPro" id="IPR051122">
    <property type="entry name" value="SDR_DHRS6-like"/>
</dbReference>
<keyword evidence="2" id="KW-0560">Oxidoreductase</keyword>
<dbReference type="InterPro" id="IPR020904">
    <property type="entry name" value="Sc_DH/Rdtase_CS"/>
</dbReference>
<dbReference type="Gene3D" id="3.40.50.720">
    <property type="entry name" value="NAD(P)-binding Rossmann-like Domain"/>
    <property type="match status" value="1"/>
</dbReference>
<dbReference type="SUPFAM" id="SSF51735">
    <property type="entry name" value="NAD(P)-binding Rossmann-fold domains"/>
    <property type="match status" value="1"/>
</dbReference>
<dbReference type="PRINTS" id="PR00080">
    <property type="entry name" value="SDRFAMILY"/>
</dbReference>
<dbReference type="AlphaFoldDB" id="B9XBA0"/>
<evidence type="ECO:0000256" key="1">
    <source>
        <dbReference type="ARBA" id="ARBA00006484"/>
    </source>
</evidence>
<dbReference type="FunFam" id="3.40.50.720:FF:000084">
    <property type="entry name" value="Short-chain dehydrogenase reductase"/>
    <property type="match status" value="1"/>
</dbReference>
<dbReference type="PROSITE" id="PS00061">
    <property type="entry name" value="ADH_SHORT"/>
    <property type="match status" value="1"/>
</dbReference>
<dbReference type="PANTHER" id="PTHR43477:SF1">
    <property type="entry name" value="DIHYDROANTICAPSIN 7-DEHYDROGENASE"/>
    <property type="match status" value="1"/>
</dbReference>
<comment type="similarity">
    <text evidence="1">Belongs to the short-chain dehydrogenases/reductases (SDR) family.</text>
</comment>
<dbReference type="NCBIfam" id="NF005559">
    <property type="entry name" value="PRK07231.1"/>
    <property type="match status" value="1"/>
</dbReference>
<dbReference type="OrthoDB" id="9803333at2"/>
<keyword evidence="4" id="KW-1185">Reference proteome</keyword>
<dbReference type="PRINTS" id="PR00081">
    <property type="entry name" value="GDHRDH"/>
</dbReference>
<gene>
    <name evidence="3" type="ORF">Cflav_PD5420</name>
</gene>
<protein>
    <submittedName>
        <fullName evidence="3">Short-chain dehydrogenase/reductase SDR</fullName>
    </submittedName>
</protein>
<accession>B9XBA0</accession>
<dbReference type="RefSeq" id="WP_007413098.1">
    <property type="nucleotide sequence ID" value="NZ_ABOX02000003.1"/>
</dbReference>
<evidence type="ECO:0000313" key="4">
    <source>
        <dbReference type="Proteomes" id="UP000003688"/>
    </source>
</evidence>